<dbReference type="RefSeq" id="WP_086273946.1">
    <property type="nucleotide sequence ID" value="NZ_NGKU01000001.1"/>
</dbReference>
<dbReference type="GO" id="GO:0005886">
    <property type="term" value="C:plasma membrane"/>
    <property type="evidence" value="ECO:0007669"/>
    <property type="project" value="UniProtKB-SubCell"/>
</dbReference>
<dbReference type="PROSITE" id="PS51105">
    <property type="entry name" value="PTS_EIIC_TYPE_3"/>
    <property type="match status" value="1"/>
</dbReference>
<evidence type="ECO:0000256" key="9">
    <source>
        <dbReference type="SAM" id="Phobius"/>
    </source>
</evidence>
<evidence type="ECO:0000256" key="4">
    <source>
        <dbReference type="ARBA" id="ARBA00022597"/>
    </source>
</evidence>
<dbReference type="GO" id="GO:0008982">
    <property type="term" value="F:protein-N(PI)-phosphohistidine-sugar phosphotransferase activity"/>
    <property type="evidence" value="ECO:0007669"/>
    <property type="project" value="UniProtKB-UniRule"/>
</dbReference>
<dbReference type="GO" id="GO:0009401">
    <property type="term" value="P:phosphoenolpyruvate-dependent sugar phosphotransferase system"/>
    <property type="evidence" value="ECO:0007669"/>
    <property type="project" value="InterPro"/>
</dbReference>
<dbReference type="PIRSF" id="PIRSF006351">
    <property type="entry name" value="PTS_EIIC-Cellobiose"/>
    <property type="match status" value="1"/>
</dbReference>
<comment type="subcellular location">
    <subcellularLocation>
        <location evidence="1">Cell membrane</location>
        <topology evidence="1">Multi-pass membrane protein</topology>
    </subcellularLocation>
</comment>
<keyword evidence="6 9" id="KW-1133">Transmembrane helix</keyword>
<feature type="transmembrane region" description="Helical" evidence="9">
    <location>
        <begin position="78"/>
        <end position="94"/>
    </location>
</feature>
<comment type="function">
    <text evidence="8">The phosphoenolpyruvate-dependent sugar phosphotransferase system (PTS), a major carbohydrate active -transport system, catalyzes the phosphorylation of incoming sugar substrates concomitant with their translocation across the cell membrane.</text>
</comment>
<organism evidence="11 12">
    <name type="scientific">Candidatus Enterococcus testudinis</name>
    <dbReference type="NCBI Taxonomy" id="1834191"/>
    <lineage>
        <taxon>Bacteria</taxon>
        <taxon>Bacillati</taxon>
        <taxon>Bacillota</taxon>
        <taxon>Bacilli</taxon>
        <taxon>Lactobacillales</taxon>
        <taxon>Enterococcaceae</taxon>
        <taxon>Enterococcus</taxon>
    </lineage>
</organism>
<dbReference type="NCBIfam" id="TIGR00410">
    <property type="entry name" value="lacE"/>
    <property type="match status" value="1"/>
</dbReference>
<comment type="caution">
    <text evidence="11">The sequence shown here is derived from an EMBL/GenBank/DDBJ whole genome shotgun (WGS) entry which is preliminary data.</text>
</comment>
<evidence type="ECO:0000256" key="3">
    <source>
        <dbReference type="ARBA" id="ARBA00022475"/>
    </source>
</evidence>
<dbReference type="InterPro" id="IPR051088">
    <property type="entry name" value="PTS_Sugar-EIIC/EIIB"/>
</dbReference>
<dbReference type="Proteomes" id="UP000195043">
    <property type="component" value="Unassembled WGS sequence"/>
</dbReference>
<dbReference type="STRING" id="1834191.A5886_001015"/>
<dbReference type="AlphaFoldDB" id="A0A242A4U6"/>
<dbReference type="OrthoDB" id="1550290at2"/>
<dbReference type="EMBL" id="NGKU01000001">
    <property type="protein sequence ID" value="OTN75939.1"/>
    <property type="molecule type" value="Genomic_DNA"/>
</dbReference>
<evidence type="ECO:0000256" key="2">
    <source>
        <dbReference type="ARBA" id="ARBA00022448"/>
    </source>
</evidence>
<dbReference type="InterPro" id="IPR004501">
    <property type="entry name" value="PTS_EIIC_3"/>
</dbReference>
<accession>A0A242A4U6</accession>
<keyword evidence="5 9" id="KW-0812">Transmembrane</keyword>
<keyword evidence="4 8" id="KW-0762">Sugar transport</keyword>
<evidence type="ECO:0000256" key="6">
    <source>
        <dbReference type="ARBA" id="ARBA00022989"/>
    </source>
</evidence>
<feature type="transmembrane region" description="Helical" evidence="9">
    <location>
        <begin position="36"/>
        <end position="58"/>
    </location>
</feature>
<feature type="transmembrane region" description="Helical" evidence="9">
    <location>
        <begin position="187"/>
        <end position="210"/>
    </location>
</feature>
<dbReference type="GO" id="GO:1901264">
    <property type="term" value="P:carbohydrate derivative transport"/>
    <property type="evidence" value="ECO:0007669"/>
    <property type="project" value="TreeGrafter"/>
</dbReference>
<dbReference type="PANTHER" id="PTHR33989">
    <property type="match status" value="1"/>
</dbReference>
<name>A0A242A4U6_9ENTE</name>
<proteinExistence type="predicted"/>
<evidence type="ECO:0000256" key="5">
    <source>
        <dbReference type="ARBA" id="ARBA00022692"/>
    </source>
</evidence>
<sequence length="437" mass="46884">METGSKKSFLDKFTEFSVKLANQVHLKSLRDAFATLMPAFIIAGIAVLINSVFLPWFFEGDTLSKLQVFGNSISNGTLNVAGLLIAPMIAYFLGRNKQSDNAINATFVATTCLIVMLSITQSIVPIGADEAVTVSGVITFNDIGTKGMFAGIICGLVATDLFIRLSESEKLKINLGDQVPPAVGKSFSTLIPTLIVIGLFALLATVLALFDTNLISIISTVVQEPLRRLNTSIFGFIFITSVANFLFTLGIHQTVIAGTLLDPLLLVNMNENMQAVQDGMVPPHILSTAFRTVYAQAGGTGMTISLIIAIVFFVRKYKPFRDVASISIAPGLFNINEPIIFGLPIVFNLPLIIPFVLGPIIGTAIGYLATILGFVDPLAVMVPWTTPPIVSGLIASSGDFKVVLVQIVIIAICTLIYIPFIKVAERVAVKTAEAEQQ</sequence>
<feature type="transmembrane region" description="Helical" evidence="9">
    <location>
        <begin position="230"/>
        <end position="251"/>
    </location>
</feature>
<feature type="transmembrane region" description="Helical" evidence="9">
    <location>
        <begin position="402"/>
        <end position="420"/>
    </location>
</feature>
<evidence type="ECO:0000256" key="7">
    <source>
        <dbReference type="ARBA" id="ARBA00023136"/>
    </source>
</evidence>
<evidence type="ECO:0000259" key="10">
    <source>
        <dbReference type="PROSITE" id="PS51105"/>
    </source>
</evidence>
<protein>
    <recommendedName>
        <fullName evidence="8">Permease IIC component</fullName>
    </recommendedName>
</protein>
<dbReference type="InterPro" id="IPR003352">
    <property type="entry name" value="PTS_EIIC"/>
</dbReference>
<feature type="domain" description="PTS EIIC type-3" evidence="10">
    <location>
        <begin position="9"/>
        <end position="420"/>
    </location>
</feature>
<keyword evidence="2 8" id="KW-0813">Transport</keyword>
<reference evidence="11 12" key="1">
    <citation type="submission" date="2017-05" db="EMBL/GenBank/DDBJ databases">
        <title>The Genome Sequence of Enterococcus sp. 8G7_MSG3316.</title>
        <authorList>
            <consortium name="The Broad Institute Genomics Platform"/>
            <consortium name="The Broad Institute Genomic Center for Infectious Diseases"/>
            <person name="Earl A."/>
            <person name="Manson A."/>
            <person name="Schwartman J."/>
            <person name="Gilmore M."/>
            <person name="Abouelleil A."/>
            <person name="Cao P."/>
            <person name="Chapman S."/>
            <person name="Cusick C."/>
            <person name="Shea T."/>
            <person name="Young S."/>
            <person name="Neafsey D."/>
            <person name="Nusbaum C."/>
            <person name="Birren B."/>
        </authorList>
    </citation>
    <scope>NUCLEOTIDE SEQUENCE [LARGE SCALE GENOMIC DNA]</scope>
    <source>
        <strain evidence="11 12">8G7_MSG3316</strain>
    </source>
</reference>
<evidence type="ECO:0000256" key="8">
    <source>
        <dbReference type="PIRNR" id="PIRNR006351"/>
    </source>
</evidence>
<keyword evidence="7 8" id="KW-0472">Membrane</keyword>
<dbReference type="InterPro" id="IPR004796">
    <property type="entry name" value="PTS_IIC_cello"/>
</dbReference>
<evidence type="ECO:0000313" key="11">
    <source>
        <dbReference type="EMBL" id="OTN75939.1"/>
    </source>
</evidence>
<feature type="transmembrane region" description="Helical" evidence="9">
    <location>
        <begin position="293"/>
        <end position="314"/>
    </location>
</feature>
<dbReference type="PANTHER" id="PTHR33989:SF10">
    <property type="entry name" value="PERMEASE IIC COMPONENT"/>
    <property type="match status" value="1"/>
</dbReference>
<gene>
    <name evidence="11" type="ORF">A5886_001015</name>
</gene>
<evidence type="ECO:0000313" key="12">
    <source>
        <dbReference type="Proteomes" id="UP000195043"/>
    </source>
</evidence>
<keyword evidence="3 8" id="KW-1003">Cell membrane</keyword>
<feature type="transmembrane region" description="Helical" evidence="9">
    <location>
        <begin position="106"/>
        <end position="128"/>
    </location>
</feature>
<keyword evidence="12" id="KW-1185">Reference proteome</keyword>
<evidence type="ECO:0000256" key="1">
    <source>
        <dbReference type="ARBA" id="ARBA00004651"/>
    </source>
</evidence>
<dbReference type="Pfam" id="PF02378">
    <property type="entry name" value="PTS_EIIC"/>
    <property type="match status" value="1"/>
</dbReference>